<dbReference type="EMBL" id="CP038015">
    <property type="protein sequence ID" value="QBP40790.1"/>
    <property type="molecule type" value="Genomic_DNA"/>
</dbReference>
<dbReference type="Proteomes" id="UP000294292">
    <property type="component" value="Chromosome"/>
</dbReference>
<accession>A0A4P6ZW22</accession>
<keyword evidence="2" id="KW-1185">Reference proteome</keyword>
<organism evidence="1 2">
    <name type="scientific">Paenisporosarcina antarctica</name>
    <dbReference type="NCBI Taxonomy" id="417367"/>
    <lineage>
        <taxon>Bacteria</taxon>
        <taxon>Bacillati</taxon>
        <taxon>Bacillota</taxon>
        <taxon>Bacilli</taxon>
        <taxon>Bacillales</taxon>
        <taxon>Caryophanaceae</taxon>
        <taxon>Paenisporosarcina</taxon>
    </lineage>
</organism>
<dbReference type="KEGG" id="panc:E2636_06500"/>
<protein>
    <submittedName>
        <fullName evidence="1">Uncharacterized protein</fullName>
    </submittedName>
</protein>
<dbReference type="AlphaFoldDB" id="A0A4P6ZW22"/>
<proteinExistence type="predicted"/>
<evidence type="ECO:0000313" key="2">
    <source>
        <dbReference type="Proteomes" id="UP000294292"/>
    </source>
</evidence>
<sequence length="122" mass="13881">MHTMRPFLFYFGDIVVIFRPTEATLCLTESTFRSTVATLALTRSTFYPNGATNQLPPNFKNTPITMKANKLKKTYLCTKTERSEKVHQAFVFFCDVVETFTVNVATFRPIEATLTLNVANNQ</sequence>
<reference evidence="1 2" key="1">
    <citation type="submission" date="2019-03" db="EMBL/GenBank/DDBJ databases">
        <title>Complete genome sequence of Paenisporosarcina antarctica CGMCC 1.6503T.</title>
        <authorList>
            <person name="Rong J.-C."/>
            <person name="Chi N.-Y."/>
            <person name="Zhang Q.-F."/>
        </authorList>
    </citation>
    <scope>NUCLEOTIDE SEQUENCE [LARGE SCALE GENOMIC DNA]</scope>
    <source>
        <strain evidence="1 2">CGMCC 1.6503</strain>
    </source>
</reference>
<evidence type="ECO:0000313" key="1">
    <source>
        <dbReference type="EMBL" id="QBP40790.1"/>
    </source>
</evidence>
<gene>
    <name evidence="1" type="ORF">E2636_06500</name>
</gene>
<name>A0A4P6ZW22_9BACL</name>